<accession>A0A937D2B9</accession>
<dbReference type="EMBL" id="JAEQMY010000132">
    <property type="protein sequence ID" value="MBL0407986.1"/>
    <property type="molecule type" value="Genomic_DNA"/>
</dbReference>
<sequence>MRQVLLGLVGVMAAGAACAESYSFSAAIQGVYQERTSIQCDGPKLSGRVPTGCILSERAIAYPNHQMVRHSSGVAFAARHPISFHPNGTLAECVLNAEQPEAVSDFTFKVPLGSCKGRVRSDKDGRVEC</sequence>
<dbReference type="RefSeq" id="WP_202065597.1">
    <property type="nucleotide sequence ID" value="NZ_JAEQMY010000132.1"/>
</dbReference>
<dbReference type="PROSITE" id="PS51257">
    <property type="entry name" value="PROKAR_LIPOPROTEIN"/>
    <property type="match status" value="1"/>
</dbReference>
<keyword evidence="1" id="KW-0732">Signal</keyword>
<feature type="chain" id="PRO_5037221293" evidence="1">
    <location>
        <begin position="20"/>
        <end position="129"/>
    </location>
</feature>
<comment type="caution">
    <text evidence="2">The sequence shown here is derived from an EMBL/GenBank/DDBJ whole genome shotgun (WGS) entry which is preliminary data.</text>
</comment>
<evidence type="ECO:0000313" key="2">
    <source>
        <dbReference type="EMBL" id="MBL0407986.1"/>
    </source>
</evidence>
<name>A0A937D2B9_9HYPH</name>
<organism evidence="2 3">
    <name type="scientific">Microvirga aerilata</name>
    <dbReference type="NCBI Taxonomy" id="670292"/>
    <lineage>
        <taxon>Bacteria</taxon>
        <taxon>Pseudomonadati</taxon>
        <taxon>Pseudomonadota</taxon>
        <taxon>Alphaproteobacteria</taxon>
        <taxon>Hyphomicrobiales</taxon>
        <taxon>Methylobacteriaceae</taxon>
        <taxon>Microvirga</taxon>
    </lineage>
</organism>
<evidence type="ECO:0000256" key="1">
    <source>
        <dbReference type="SAM" id="SignalP"/>
    </source>
</evidence>
<protein>
    <submittedName>
        <fullName evidence="2">Uncharacterized protein</fullName>
    </submittedName>
</protein>
<gene>
    <name evidence="2" type="ORF">JKG68_29235</name>
</gene>
<proteinExistence type="predicted"/>
<feature type="signal peptide" evidence="1">
    <location>
        <begin position="1"/>
        <end position="19"/>
    </location>
</feature>
<dbReference type="AlphaFoldDB" id="A0A937D2B9"/>
<evidence type="ECO:0000313" key="3">
    <source>
        <dbReference type="Proteomes" id="UP000605848"/>
    </source>
</evidence>
<reference evidence="2" key="1">
    <citation type="submission" date="2021-01" db="EMBL/GenBank/DDBJ databases">
        <title>Microvirga sp.</title>
        <authorList>
            <person name="Kim M.K."/>
        </authorList>
    </citation>
    <scope>NUCLEOTIDE SEQUENCE</scope>
    <source>
        <strain evidence="2">5420S-16</strain>
    </source>
</reference>
<dbReference type="Proteomes" id="UP000605848">
    <property type="component" value="Unassembled WGS sequence"/>
</dbReference>
<keyword evidence="3" id="KW-1185">Reference proteome</keyword>